<evidence type="ECO:0000313" key="1">
    <source>
        <dbReference type="EMBL" id="RZF45192.1"/>
    </source>
</evidence>
<evidence type="ECO:0000313" key="2">
    <source>
        <dbReference type="Proteomes" id="UP000291343"/>
    </source>
</evidence>
<accession>A0A482XHE4</accession>
<dbReference type="InParanoid" id="A0A482XHE4"/>
<name>A0A482XHE4_LAOST</name>
<dbReference type="AlphaFoldDB" id="A0A482XHE4"/>
<dbReference type="STRING" id="195883.A0A482XHE4"/>
<dbReference type="Proteomes" id="UP000291343">
    <property type="component" value="Unassembled WGS sequence"/>
</dbReference>
<organism evidence="1 2">
    <name type="scientific">Laodelphax striatellus</name>
    <name type="common">Small brown planthopper</name>
    <name type="synonym">Delphax striatella</name>
    <dbReference type="NCBI Taxonomy" id="195883"/>
    <lineage>
        <taxon>Eukaryota</taxon>
        <taxon>Metazoa</taxon>
        <taxon>Ecdysozoa</taxon>
        <taxon>Arthropoda</taxon>
        <taxon>Hexapoda</taxon>
        <taxon>Insecta</taxon>
        <taxon>Pterygota</taxon>
        <taxon>Neoptera</taxon>
        <taxon>Paraneoptera</taxon>
        <taxon>Hemiptera</taxon>
        <taxon>Auchenorrhyncha</taxon>
        <taxon>Fulgoroidea</taxon>
        <taxon>Delphacidae</taxon>
        <taxon>Criomorphinae</taxon>
        <taxon>Laodelphax</taxon>
    </lineage>
</organism>
<sequence length="153" mass="17767">MNFGCVSIAEKNDYMWRLLVALVGERQERAPLISGWEQRGALIWHYLRVVDEVKAALERRNPYSLEKLQPELTSLCTRIVLLPTPTSLHRLCQAEIVKRIANLIYSLFVLQRKEGDFDSVSRLARLISNLPLPEDYAHQEMRQMVTSWLDTTL</sequence>
<dbReference type="SMR" id="A0A482XHE4"/>
<keyword evidence="2" id="KW-1185">Reference proteome</keyword>
<reference evidence="1 2" key="1">
    <citation type="journal article" date="2017" name="Gigascience">
        <title>Genome sequence of the small brown planthopper, Laodelphax striatellus.</title>
        <authorList>
            <person name="Zhu J."/>
            <person name="Jiang F."/>
            <person name="Wang X."/>
            <person name="Yang P."/>
            <person name="Bao Y."/>
            <person name="Zhao W."/>
            <person name="Wang W."/>
            <person name="Lu H."/>
            <person name="Wang Q."/>
            <person name="Cui N."/>
            <person name="Li J."/>
            <person name="Chen X."/>
            <person name="Luo L."/>
            <person name="Yu J."/>
            <person name="Kang L."/>
            <person name="Cui F."/>
        </authorList>
    </citation>
    <scope>NUCLEOTIDE SEQUENCE [LARGE SCALE GENOMIC DNA]</scope>
    <source>
        <strain evidence="1">Lst14</strain>
    </source>
</reference>
<dbReference type="OrthoDB" id="3797628at2759"/>
<dbReference type="EMBL" id="QKKF02009716">
    <property type="protein sequence ID" value="RZF45192.1"/>
    <property type="molecule type" value="Genomic_DNA"/>
</dbReference>
<protein>
    <submittedName>
        <fullName evidence="1">Uncharacterized protein</fullName>
    </submittedName>
</protein>
<comment type="caution">
    <text evidence="1">The sequence shown here is derived from an EMBL/GenBank/DDBJ whole genome shotgun (WGS) entry which is preliminary data.</text>
</comment>
<gene>
    <name evidence="1" type="ORF">LSTR_LSTR009963</name>
</gene>
<proteinExistence type="predicted"/>